<evidence type="ECO:0000256" key="1">
    <source>
        <dbReference type="ARBA" id="ARBA00004123"/>
    </source>
</evidence>
<dbReference type="EMBL" id="KE384725">
    <property type="protein sequence ID" value="KJK81659.1"/>
    <property type="molecule type" value="Genomic_DNA"/>
</dbReference>
<evidence type="ECO:0000256" key="4">
    <source>
        <dbReference type="ARBA" id="ARBA00020631"/>
    </source>
</evidence>
<evidence type="ECO:0000256" key="5">
    <source>
        <dbReference type="ARBA" id="ARBA00023015"/>
    </source>
</evidence>
<evidence type="ECO:0000256" key="7">
    <source>
        <dbReference type="ARBA" id="ARBA00023163"/>
    </source>
</evidence>
<keyword evidence="5 10" id="KW-0805">Transcription regulation</keyword>
<dbReference type="GO" id="GO:0070847">
    <property type="term" value="C:core mediator complex"/>
    <property type="evidence" value="ECO:0007669"/>
    <property type="project" value="TreeGrafter"/>
</dbReference>
<reference evidence="12" key="1">
    <citation type="journal article" date="2014" name="BMC Genomics">
        <title>The genome sequence of the biocontrol fungus Metarhizium anisopliae and comparative genomics of Metarhizium species.</title>
        <authorList>
            <person name="Pattemore J.A."/>
            <person name="Hane J.K."/>
            <person name="Williams A.H."/>
            <person name="Wilson B.A."/>
            <person name="Stodart B.J."/>
            <person name="Ash G.J."/>
        </authorList>
    </citation>
    <scope>NUCLEOTIDE SEQUENCE [LARGE SCALE GENOMIC DNA]</scope>
    <source>
        <strain evidence="12">BRIP 53293</strain>
    </source>
</reference>
<keyword evidence="12" id="KW-1185">Reference proteome</keyword>
<dbReference type="InterPro" id="IPR044888">
    <property type="entry name" value="Mediatior_Med7_sf"/>
</dbReference>
<dbReference type="AlphaFoldDB" id="A0A0D9P622"/>
<comment type="subunit">
    <text evidence="3 10">Component of the Mediator complex.</text>
</comment>
<organism evidence="11 12">
    <name type="scientific">Metarhizium anisopliae BRIP 53293</name>
    <dbReference type="NCBI Taxonomy" id="1291518"/>
    <lineage>
        <taxon>Eukaryota</taxon>
        <taxon>Fungi</taxon>
        <taxon>Dikarya</taxon>
        <taxon>Ascomycota</taxon>
        <taxon>Pezizomycotina</taxon>
        <taxon>Sordariomycetes</taxon>
        <taxon>Hypocreomycetidae</taxon>
        <taxon>Hypocreales</taxon>
        <taxon>Clavicipitaceae</taxon>
        <taxon>Metarhizium</taxon>
    </lineage>
</organism>
<dbReference type="STRING" id="1291518.A0A0D9P622"/>
<dbReference type="GO" id="GO:0016592">
    <property type="term" value="C:mediator complex"/>
    <property type="evidence" value="ECO:0007669"/>
    <property type="project" value="InterPro"/>
</dbReference>
<gene>
    <name evidence="11" type="ORF">H634G_02920</name>
</gene>
<dbReference type="PANTHER" id="PTHR21428:SF11">
    <property type="entry name" value="MEDIATOR OF RNA POLYMERASE II TRANSCRIPTION SUBUNIT 7"/>
    <property type="match status" value="1"/>
</dbReference>
<comment type="subcellular location">
    <subcellularLocation>
        <location evidence="1 10">Nucleus</location>
    </subcellularLocation>
</comment>
<dbReference type="InterPro" id="IPR009244">
    <property type="entry name" value="Mediatior_Med7"/>
</dbReference>
<sequence>MAEQEPHSLASTFPNPPPFWKDFTPDRVARIDELRSVFAGGASDHASSSVVRIPGLPEELTNLQPPPEPSDGRWRVFGDQYMLDDKLPTLEEQGITNLPTTGLSDSKDAKHYDRAFELKKLVKSLLLNFLELAGTLSRNPAHAEGKIQDLRTLFINIHHILNEYRPHQARESAIAMMQDHLDKTRSETDAIRMQVEKAKSVLEGLGKLGQGDVELAGEEGAGEAGDETENMRIRREMDLWAAADAEFAL</sequence>
<evidence type="ECO:0000256" key="2">
    <source>
        <dbReference type="ARBA" id="ARBA00009994"/>
    </source>
</evidence>
<dbReference type="PANTHER" id="PTHR21428">
    <property type="entry name" value="MEDIATOR OF RNA POLYMERASE II TRANSCRIPTION SUBUNIT 7"/>
    <property type="match status" value="1"/>
</dbReference>
<name>A0A0D9P622_METAN</name>
<dbReference type="GO" id="GO:0003712">
    <property type="term" value="F:transcription coregulator activity"/>
    <property type="evidence" value="ECO:0007669"/>
    <property type="project" value="InterPro"/>
</dbReference>
<dbReference type="InterPro" id="IPR037212">
    <property type="entry name" value="Med7/Med21-like"/>
</dbReference>
<evidence type="ECO:0000256" key="6">
    <source>
        <dbReference type="ARBA" id="ARBA00023159"/>
    </source>
</evidence>
<proteinExistence type="inferred from homology"/>
<comment type="function">
    <text evidence="9">Component of the Mediator complex, a coactivator involved in the regulated transcription of nearly all RNA polymerase II-dependent genes. Mediator functions as a bridge to convey information from gene-specific regulatory proteins to the basal RNA polymerase II transcription machinery. Mediator is recruited to promoters by direct interactions with regulatory proteins and serves as a scaffold for the assembly of a functional preinitiation complex with RNA polymerase II and the general transcription factors.</text>
</comment>
<evidence type="ECO:0000313" key="11">
    <source>
        <dbReference type="EMBL" id="KJK81659.1"/>
    </source>
</evidence>
<protein>
    <recommendedName>
        <fullName evidence="4 10">Mediator of RNA polymerase II transcription subunit 7</fullName>
    </recommendedName>
</protein>
<dbReference type="OrthoDB" id="10253553at2759"/>
<dbReference type="Gene3D" id="6.10.140.1520">
    <property type="match status" value="1"/>
</dbReference>
<evidence type="ECO:0000313" key="12">
    <source>
        <dbReference type="Proteomes" id="UP000054544"/>
    </source>
</evidence>
<accession>A0A0D9P622</accession>
<evidence type="ECO:0000256" key="8">
    <source>
        <dbReference type="ARBA" id="ARBA00023242"/>
    </source>
</evidence>
<keyword evidence="6 10" id="KW-0010">Activator</keyword>
<comment type="similarity">
    <text evidence="2 10">Belongs to the Mediator complex subunit 7 family.</text>
</comment>
<evidence type="ECO:0000256" key="9">
    <source>
        <dbReference type="ARBA" id="ARBA00025687"/>
    </source>
</evidence>
<dbReference type="Pfam" id="PF05983">
    <property type="entry name" value="Med7"/>
    <property type="match status" value="1"/>
</dbReference>
<dbReference type="SUPFAM" id="SSF140718">
    <property type="entry name" value="Mediator hinge subcomplex-like"/>
    <property type="match status" value="1"/>
</dbReference>
<keyword evidence="8 10" id="KW-0539">Nucleus</keyword>
<keyword evidence="7 10" id="KW-0804">Transcription</keyword>
<evidence type="ECO:0000256" key="3">
    <source>
        <dbReference type="ARBA" id="ARBA00011837"/>
    </source>
</evidence>
<dbReference type="Gene3D" id="6.10.140.200">
    <property type="match status" value="1"/>
</dbReference>
<dbReference type="GO" id="GO:0006357">
    <property type="term" value="P:regulation of transcription by RNA polymerase II"/>
    <property type="evidence" value="ECO:0007669"/>
    <property type="project" value="InterPro"/>
</dbReference>
<dbReference type="Proteomes" id="UP000054544">
    <property type="component" value="Unassembled WGS sequence"/>
</dbReference>
<evidence type="ECO:0000256" key="10">
    <source>
        <dbReference type="RuleBase" id="RU364060"/>
    </source>
</evidence>